<proteinExistence type="predicted"/>
<feature type="region of interest" description="Disordered" evidence="1">
    <location>
        <begin position="1"/>
        <end position="39"/>
    </location>
</feature>
<evidence type="ECO:0000256" key="1">
    <source>
        <dbReference type="SAM" id="MobiDB-lite"/>
    </source>
</evidence>
<dbReference type="AlphaFoldDB" id="A0A0D2BY55"/>
<dbReference type="VEuPathDB" id="FungiDB:PV08_06300"/>
<sequence>MRHLLSPALRRARRASQGGDTKRSESRNSEQLDQSMSHDSSACSAVLGLSNRRSFALPSVPSSPLLLEEMFKLWPSETVSDATIQSVSGTVESKQGTSVTIVQDSGVWDQDLHPSREASSPLPELHPTRLLAQFSTPLNRPATPVPSLTFSQISTCSRSSREVTSSSPDQATRSSVVHGLCLAKTSTIGLEDNEMLDPFYTPPRTSGNRSAKLATDDFPPYEAFYVNPWTGGYAGAIAPSTQPRHVAPSAPEISYIDWDDEDAEHTHRLPTAIARIRKSLADLRTADRFTSSRKASTRTQDSSDDAVPSIPRPATADDGARDVKCCSPTKITHGTPDKTTLLFDKALPPLPNEQLTTTCPEPTDQCSRMSGRSTEAMSKRSSRSLPSSFISANERRRTIDSELEGPDPSSPVAFQHIIPRHNQSPRSVSPPKLRRRESSNCLCLRSDRLNKSASVIVMEKWLRSPFASQKGNLK</sequence>
<gene>
    <name evidence="2" type="ORF">PV08_06300</name>
</gene>
<feature type="compositionally biased region" description="Basic and acidic residues" evidence="1">
    <location>
        <begin position="20"/>
        <end position="30"/>
    </location>
</feature>
<feature type="compositionally biased region" description="Polar residues" evidence="1">
    <location>
        <begin position="289"/>
        <end position="300"/>
    </location>
</feature>
<evidence type="ECO:0000313" key="3">
    <source>
        <dbReference type="Proteomes" id="UP000053328"/>
    </source>
</evidence>
<dbReference type="RefSeq" id="XP_016236465.1">
    <property type="nucleotide sequence ID" value="XM_016380638.1"/>
</dbReference>
<dbReference type="GeneID" id="27333383"/>
<feature type="region of interest" description="Disordered" evidence="1">
    <location>
        <begin position="289"/>
        <end position="322"/>
    </location>
</feature>
<protein>
    <submittedName>
        <fullName evidence="2">Uncharacterized protein</fullName>
    </submittedName>
</protein>
<dbReference type="HOGENOM" id="CLU_576221_0_0_1"/>
<reference evidence="2 3" key="1">
    <citation type="submission" date="2015-01" db="EMBL/GenBank/DDBJ databases">
        <title>The Genome Sequence of Exophiala spinifera CBS89968.</title>
        <authorList>
            <consortium name="The Broad Institute Genomics Platform"/>
            <person name="Cuomo C."/>
            <person name="de Hoog S."/>
            <person name="Gorbushina A."/>
            <person name="Stielow B."/>
            <person name="Teixiera M."/>
            <person name="Abouelleil A."/>
            <person name="Chapman S.B."/>
            <person name="Priest M."/>
            <person name="Young S.K."/>
            <person name="Wortman J."/>
            <person name="Nusbaum C."/>
            <person name="Birren B."/>
        </authorList>
    </citation>
    <scope>NUCLEOTIDE SEQUENCE [LARGE SCALE GENOMIC DNA]</scope>
    <source>
        <strain evidence="2 3">CBS 89968</strain>
    </source>
</reference>
<dbReference type="Proteomes" id="UP000053328">
    <property type="component" value="Unassembled WGS sequence"/>
</dbReference>
<keyword evidence="3" id="KW-1185">Reference proteome</keyword>
<feature type="compositionally biased region" description="Polar residues" evidence="1">
    <location>
        <begin position="353"/>
        <end position="376"/>
    </location>
</feature>
<organism evidence="2 3">
    <name type="scientific">Exophiala spinifera</name>
    <dbReference type="NCBI Taxonomy" id="91928"/>
    <lineage>
        <taxon>Eukaryota</taxon>
        <taxon>Fungi</taxon>
        <taxon>Dikarya</taxon>
        <taxon>Ascomycota</taxon>
        <taxon>Pezizomycotina</taxon>
        <taxon>Eurotiomycetes</taxon>
        <taxon>Chaetothyriomycetidae</taxon>
        <taxon>Chaetothyriales</taxon>
        <taxon>Herpotrichiellaceae</taxon>
        <taxon>Exophiala</taxon>
    </lineage>
</organism>
<name>A0A0D2BY55_9EURO</name>
<accession>A0A0D2BY55</accession>
<evidence type="ECO:0000313" key="2">
    <source>
        <dbReference type="EMBL" id="KIW16249.1"/>
    </source>
</evidence>
<dbReference type="OrthoDB" id="4161826at2759"/>
<dbReference type="EMBL" id="KN847495">
    <property type="protein sequence ID" value="KIW16249.1"/>
    <property type="molecule type" value="Genomic_DNA"/>
</dbReference>
<feature type="region of interest" description="Disordered" evidence="1">
    <location>
        <begin position="349"/>
        <end position="396"/>
    </location>
</feature>